<evidence type="ECO:0000256" key="1">
    <source>
        <dbReference type="ARBA" id="ARBA00007039"/>
    </source>
</evidence>
<dbReference type="GO" id="GO:0004176">
    <property type="term" value="F:ATP-dependent peptidase activity"/>
    <property type="evidence" value="ECO:0007669"/>
    <property type="project" value="InterPro"/>
</dbReference>
<dbReference type="EMBL" id="ON897812">
    <property type="protein sequence ID" value="WYK35526.1"/>
    <property type="molecule type" value="Genomic_DNA"/>
</dbReference>
<dbReference type="GO" id="GO:0004252">
    <property type="term" value="F:serine-type endopeptidase activity"/>
    <property type="evidence" value="ECO:0007669"/>
    <property type="project" value="InterPro"/>
</dbReference>
<dbReference type="CDD" id="cd07017">
    <property type="entry name" value="S14_ClpP_2"/>
    <property type="match status" value="1"/>
</dbReference>
<dbReference type="Gene3D" id="3.90.226.10">
    <property type="entry name" value="2-enoyl-CoA Hydratase, Chain A, domain 1"/>
    <property type="match status" value="1"/>
</dbReference>
<accession>A0AAU6QCH2</accession>
<dbReference type="PRINTS" id="PR00127">
    <property type="entry name" value="CLPPROTEASEP"/>
</dbReference>
<comment type="similarity">
    <text evidence="1 2">Belongs to the peptidase S14 family.</text>
</comment>
<evidence type="ECO:0000313" key="3">
    <source>
        <dbReference type="EMBL" id="WYK35526.1"/>
    </source>
</evidence>
<geneLocation type="chloroplast" evidence="3"/>
<name>A0AAU6QCH2_9MAGN</name>
<reference evidence="3" key="1">
    <citation type="submission" date="2022-07" db="EMBL/GenBank/DDBJ databases">
        <authorList>
            <person name="Jian J."/>
        </authorList>
    </citation>
    <scope>NUCLEOTIDE SEQUENCE</scope>
</reference>
<dbReference type="PANTHER" id="PTHR10381">
    <property type="entry name" value="ATP-DEPENDENT CLP PROTEASE PROTEOLYTIC SUBUNIT"/>
    <property type="match status" value="1"/>
</dbReference>
<dbReference type="AlphaFoldDB" id="A0AAU6QCH2"/>
<keyword evidence="3" id="KW-0934">Plastid</keyword>
<sequence>MPLGIPKVPFRGPGDEEANWVDIYRLHRERLVFLGDEVNSENSNHVTNIMVFLTIENSKADIFFFLNSRGGGLGPGASLFDLIEALEPDVQTICMGVAASVASFLLSGGEATKRVALPHALRQ</sequence>
<dbReference type="SUPFAM" id="SSF52096">
    <property type="entry name" value="ClpP/crotonase"/>
    <property type="match status" value="1"/>
</dbReference>
<gene>
    <name evidence="3" type="primary">clpP</name>
</gene>
<keyword evidence="3" id="KW-0150">Chloroplast</keyword>
<dbReference type="PANTHER" id="PTHR10381:SF73">
    <property type="entry name" value="ATP-DEPENDENT CLP PROTEASE PROTEOLYTIC SUBUNIT"/>
    <property type="match status" value="1"/>
</dbReference>
<keyword evidence="3" id="KW-0378">Hydrolase</keyword>
<dbReference type="InterPro" id="IPR023562">
    <property type="entry name" value="ClpP/TepA"/>
</dbReference>
<dbReference type="Pfam" id="PF00574">
    <property type="entry name" value="CLP_protease"/>
    <property type="match status" value="1"/>
</dbReference>
<evidence type="ECO:0000256" key="2">
    <source>
        <dbReference type="RuleBase" id="RU003567"/>
    </source>
</evidence>
<dbReference type="InterPro" id="IPR001907">
    <property type="entry name" value="ClpP"/>
</dbReference>
<dbReference type="InterPro" id="IPR029045">
    <property type="entry name" value="ClpP/crotonase-like_dom_sf"/>
</dbReference>
<dbReference type="GO" id="GO:0009368">
    <property type="term" value="C:endopeptidase Clp complex"/>
    <property type="evidence" value="ECO:0007669"/>
    <property type="project" value="TreeGrafter"/>
</dbReference>
<proteinExistence type="inferred from homology"/>
<dbReference type="GO" id="GO:0009536">
    <property type="term" value="C:plastid"/>
    <property type="evidence" value="ECO:0007669"/>
    <property type="project" value="UniProtKB-ARBA"/>
</dbReference>
<dbReference type="GO" id="GO:0006515">
    <property type="term" value="P:protein quality control for misfolded or incompletely synthesized proteins"/>
    <property type="evidence" value="ECO:0007669"/>
    <property type="project" value="TreeGrafter"/>
</dbReference>
<dbReference type="GO" id="GO:0051117">
    <property type="term" value="F:ATPase binding"/>
    <property type="evidence" value="ECO:0007669"/>
    <property type="project" value="TreeGrafter"/>
</dbReference>
<protein>
    <recommendedName>
        <fullName evidence="2">ATP-dependent Clp protease proteolytic subunit</fullName>
    </recommendedName>
</protein>
<organism evidence="3">
    <name type="scientific">Komaroffia diversifolia</name>
    <dbReference type="NCBI Taxonomy" id="555468"/>
    <lineage>
        <taxon>Eukaryota</taxon>
        <taxon>Viridiplantae</taxon>
        <taxon>Streptophyta</taxon>
        <taxon>Embryophyta</taxon>
        <taxon>Tracheophyta</taxon>
        <taxon>Spermatophyta</taxon>
        <taxon>Magnoliopsida</taxon>
        <taxon>Ranunculales</taxon>
        <taxon>Ranunculaceae</taxon>
        <taxon>Ranunculoideae</taxon>
        <taxon>Nigelleae</taxon>
        <taxon>Komaroffia</taxon>
    </lineage>
</organism>
<keyword evidence="3" id="KW-0645">Protease</keyword>